<dbReference type="SMART" id="SM00387">
    <property type="entry name" value="HATPase_c"/>
    <property type="match status" value="1"/>
</dbReference>
<feature type="transmembrane region" description="Helical" evidence="13">
    <location>
        <begin position="137"/>
        <end position="158"/>
    </location>
</feature>
<evidence type="ECO:0000256" key="13">
    <source>
        <dbReference type="SAM" id="Phobius"/>
    </source>
</evidence>
<comment type="caution">
    <text evidence="16">The sequence shown here is derived from an EMBL/GenBank/DDBJ whole genome shotgun (WGS) entry which is preliminary data.</text>
</comment>
<keyword evidence="9 16" id="KW-0418">Kinase</keyword>
<dbReference type="PROSITE" id="PS50885">
    <property type="entry name" value="HAMP"/>
    <property type="match status" value="1"/>
</dbReference>
<dbReference type="EC" id="2.7.13.3" evidence="3"/>
<dbReference type="InterPro" id="IPR036097">
    <property type="entry name" value="HisK_dim/P_sf"/>
</dbReference>
<dbReference type="Pfam" id="PF00672">
    <property type="entry name" value="HAMP"/>
    <property type="match status" value="1"/>
</dbReference>
<keyword evidence="17" id="KW-1185">Reference proteome</keyword>
<dbReference type="PANTHER" id="PTHR44936:SF9">
    <property type="entry name" value="SENSOR PROTEIN CREC"/>
    <property type="match status" value="1"/>
</dbReference>
<keyword evidence="8" id="KW-0547">Nucleotide-binding</keyword>
<evidence type="ECO:0000256" key="1">
    <source>
        <dbReference type="ARBA" id="ARBA00000085"/>
    </source>
</evidence>
<dbReference type="SMART" id="SM00304">
    <property type="entry name" value="HAMP"/>
    <property type="match status" value="1"/>
</dbReference>
<comment type="catalytic activity">
    <reaction evidence="1">
        <text>ATP + protein L-histidine = ADP + protein N-phospho-L-histidine.</text>
        <dbReference type="EC" id="2.7.13.3"/>
    </reaction>
</comment>
<evidence type="ECO:0000256" key="5">
    <source>
        <dbReference type="ARBA" id="ARBA00022553"/>
    </source>
</evidence>
<dbReference type="SUPFAM" id="SSF47384">
    <property type="entry name" value="Homodimeric domain of signal transducing histidine kinase"/>
    <property type="match status" value="1"/>
</dbReference>
<name>A0ABQ3EU77_9ACTN</name>
<evidence type="ECO:0000259" key="14">
    <source>
        <dbReference type="PROSITE" id="PS50109"/>
    </source>
</evidence>
<keyword evidence="6" id="KW-0808">Transferase</keyword>
<evidence type="ECO:0000256" key="10">
    <source>
        <dbReference type="ARBA" id="ARBA00022840"/>
    </source>
</evidence>
<dbReference type="CDD" id="cd06225">
    <property type="entry name" value="HAMP"/>
    <property type="match status" value="1"/>
</dbReference>
<evidence type="ECO:0000256" key="12">
    <source>
        <dbReference type="ARBA" id="ARBA00023012"/>
    </source>
</evidence>
<evidence type="ECO:0000256" key="8">
    <source>
        <dbReference type="ARBA" id="ARBA00022741"/>
    </source>
</evidence>
<keyword evidence="12" id="KW-0902">Two-component regulatory system</keyword>
<dbReference type="PANTHER" id="PTHR44936">
    <property type="entry name" value="SENSOR PROTEIN CREC"/>
    <property type="match status" value="1"/>
</dbReference>
<dbReference type="EMBL" id="BMVP01000003">
    <property type="protein sequence ID" value="GHB50475.1"/>
    <property type="molecule type" value="Genomic_DNA"/>
</dbReference>
<dbReference type="PROSITE" id="PS50109">
    <property type="entry name" value="HIS_KIN"/>
    <property type="match status" value="1"/>
</dbReference>
<dbReference type="SUPFAM" id="SSF158472">
    <property type="entry name" value="HAMP domain-like"/>
    <property type="match status" value="1"/>
</dbReference>
<evidence type="ECO:0000313" key="16">
    <source>
        <dbReference type="EMBL" id="GHB50475.1"/>
    </source>
</evidence>
<dbReference type="InterPro" id="IPR003594">
    <property type="entry name" value="HATPase_dom"/>
</dbReference>
<dbReference type="Pfam" id="PF02518">
    <property type="entry name" value="HATPase_c"/>
    <property type="match status" value="1"/>
</dbReference>
<keyword evidence="11 13" id="KW-1133">Transmembrane helix</keyword>
<dbReference type="Gene3D" id="3.30.565.10">
    <property type="entry name" value="Histidine kinase-like ATPase, C-terminal domain"/>
    <property type="match status" value="1"/>
</dbReference>
<dbReference type="InterPro" id="IPR003661">
    <property type="entry name" value="HisK_dim/P_dom"/>
</dbReference>
<keyword evidence="7 13" id="KW-0812">Transmembrane</keyword>
<keyword evidence="4" id="KW-1003">Cell membrane</keyword>
<evidence type="ECO:0000256" key="7">
    <source>
        <dbReference type="ARBA" id="ARBA00022692"/>
    </source>
</evidence>
<proteinExistence type="predicted"/>
<sequence length="426" mass="44286">MVRVAVAAVLVALVLLAGPLAAVVQRSYFEDERGALERTALAATVAVGPEFTAGDAVELPAPRPGGRLGVYDLSMRLRAGTGGKTGDAVARRAAGGKVVRGSSGPDLVVAVPVVSTERVIGVVRASVPARSVWFRVLWAWGLLLGVTLFALATAVLVARRQARALSTPVEALSRAATQIAAGDLGARAGPCGIAELDQLAYSQNAMVEQLTRLLQRERDFSANASHQLRTALTGLQLGLEAGQGLPAGADLRPVVREALEGTRHLEETVEEVLRLARADTAGQHPVPRERLVRVLDRAESRWHGVLAATGRRLEFRSPPGTESFHVPGRTTGQILDVLLDNALRHGRGTTVVTVREAAGAVAIDVADEGRLALDPGAVFARGSTTGSGTGIGLAVARELAEAAGGRLGVRAAAPTTFTLLLPGPEG</sequence>
<evidence type="ECO:0000256" key="2">
    <source>
        <dbReference type="ARBA" id="ARBA00004651"/>
    </source>
</evidence>
<accession>A0ABQ3EU77</accession>
<dbReference type="InterPro" id="IPR050980">
    <property type="entry name" value="2C_sensor_his_kinase"/>
</dbReference>
<dbReference type="CDD" id="cd00082">
    <property type="entry name" value="HisKA"/>
    <property type="match status" value="1"/>
</dbReference>
<evidence type="ECO:0000256" key="6">
    <source>
        <dbReference type="ARBA" id="ARBA00022679"/>
    </source>
</evidence>
<dbReference type="InterPro" id="IPR036890">
    <property type="entry name" value="HATPase_C_sf"/>
</dbReference>
<dbReference type="InterPro" id="IPR003660">
    <property type="entry name" value="HAMP_dom"/>
</dbReference>
<dbReference type="GO" id="GO:0016301">
    <property type="term" value="F:kinase activity"/>
    <property type="evidence" value="ECO:0007669"/>
    <property type="project" value="UniProtKB-KW"/>
</dbReference>
<evidence type="ECO:0000256" key="11">
    <source>
        <dbReference type="ARBA" id="ARBA00022989"/>
    </source>
</evidence>
<evidence type="ECO:0000256" key="4">
    <source>
        <dbReference type="ARBA" id="ARBA00022475"/>
    </source>
</evidence>
<organism evidence="16 17">
    <name type="scientific">Streptomyces cirratus</name>
    <dbReference type="NCBI Taxonomy" id="68187"/>
    <lineage>
        <taxon>Bacteria</taxon>
        <taxon>Bacillati</taxon>
        <taxon>Actinomycetota</taxon>
        <taxon>Actinomycetes</taxon>
        <taxon>Kitasatosporales</taxon>
        <taxon>Streptomycetaceae</taxon>
        <taxon>Streptomyces</taxon>
    </lineage>
</organism>
<keyword evidence="10" id="KW-0067">ATP-binding</keyword>
<keyword evidence="5" id="KW-0597">Phosphoprotein</keyword>
<evidence type="ECO:0000259" key="15">
    <source>
        <dbReference type="PROSITE" id="PS50885"/>
    </source>
</evidence>
<feature type="domain" description="HAMP" evidence="15">
    <location>
        <begin position="163"/>
        <end position="215"/>
    </location>
</feature>
<gene>
    <name evidence="16" type="ORF">GCM10010347_20000</name>
</gene>
<dbReference type="SUPFAM" id="SSF55874">
    <property type="entry name" value="ATPase domain of HSP90 chaperone/DNA topoisomerase II/histidine kinase"/>
    <property type="match status" value="1"/>
</dbReference>
<protein>
    <recommendedName>
        <fullName evidence="3">histidine kinase</fullName>
        <ecNumber evidence="3">2.7.13.3</ecNumber>
    </recommendedName>
</protein>
<evidence type="ECO:0000256" key="3">
    <source>
        <dbReference type="ARBA" id="ARBA00012438"/>
    </source>
</evidence>
<evidence type="ECO:0000256" key="9">
    <source>
        <dbReference type="ARBA" id="ARBA00022777"/>
    </source>
</evidence>
<dbReference type="Proteomes" id="UP000642673">
    <property type="component" value="Unassembled WGS sequence"/>
</dbReference>
<dbReference type="Pfam" id="PF00512">
    <property type="entry name" value="HisKA"/>
    <property type="match status" value="1"/>
</dbReference>
<dbReference type="Gene3D" id="1.10.287.130">
    <property type="match status" value="1"/>
</dbReference>
<dbReference type="SMART" id="SM00388">
    <property type="entry name" value="HisKA"/>
    <property type="match status" value="1"/>
</dbReference>
<evidence type="ECO:0000313" key="17">
    <source>
        <dbReference type="Proteomes" id="UP000642673"/>
    </source>
</evidence>
<keyword evidence="13" id="KW-0472">Membrane</keyword>
<dbReference type="InterPro" id="IPR005467">
    <property type="entry name" value="His_kinase_dom"/>
</dbReference>
<feature type="domain" description="Histidine kinase" evidence="14">
    <location>
        <begin position="223"/>
        <end position="425"/>
    </location>
</feature>
<comment type="subcellular location">
    <subcellularLocation>
        <location evidence="2">Cell membrane</location>
        <topology evidence="2">Multi-pass membrane protein</topology>
    </subcellularLocation>
</comment>
<reference evidence="17" key="1">
    <citation type="journal article" date="2019" name="Int. J. Syst. Evol. Microbiol.">
        <title>The Global Catalogue of Microorganisms (GCM) 10K type strain sequencing project: providing services to taxonomists for standard genome sequencing and annotation.</title>
        <authorList>
            <consortium name="The Broad Institute Genomics Platform"/>
            <consortium name="The Broad Institute Genome Sequencing Center for Infectious Disease"/>
            <person name="Wu L."/>
            <person name="Ma J."/>
        </authorList>
    </citation>
    <scope>NUCLEOTIDE SEQUENCE [LARGE SCALE GENOMIC DNA]</scope>
    <source>
        <strain evidence="17">JCM 4738</strain>
    </source>
</reference>